<organism evidence="2 3">
    <name type="scientific">Forsythia ovata</name>
    <dbReference type="NCBI Taxonomy" id="205694"/>
    <lineage>
        <taxon>Eukaryota</taxon>
        <taxon>Viridiplantae</taxon>
        <taxon>Streptophyta</taxon>
        <taxon>Embryophyta</taxon>
        <taxon>Tracheophyta</taxon>
        <taxon>Spermatophyta</taxon>
        <taxon>Magnoliopsida</taxon>
        <taxon>eudicotyledons</taxon>
        <taxon>Gunneridae</taxon>
        <taxon>Pentapetalae</taxon>
        <taxon>asterids</taxon>
        <taxon>lamiids</taxon>
        <taxon>Lamiales</taxon>
        <taxon>Oleaceae</taxon>
        <taxon>Forsythieae</taxon>
        <taxon>Forsythia</taxon>
    </lineage>
</organism>
<evidence type="ECO:0000256" key="1">
    <source>
        <dbReference type="SAM" id="MobiDB-lite"/>
    </source>
</evidence>
<dbReference type="Proteomes" id="UP001604277">
    <property type="component" value="Unassembled WGS sequence"/>
</dbReference>
<dbReference type="EMBL" id="JBFOLJ010000012">
    <property type="protein sequence ID" value="KAL2488557.1"/>
    <property type="molecule type" value="Genomic_DNA"/>
</dbReference>
<name>A0ABD1RKZ5_9LAMI</name>
<protein>
    <submittedName>
        <fullName evidence="2">Uncharacterized protein</fullName>
    </submittedName>
</protein>
<dbReference type="AlphaFoldDB" id="A0ABD1RKZ5"/>
<proteinExistence type="predicted"/>
<reference evidence="3" key="1">
    <citation type="submission" date="2024-07" db="EMBL/GenBank/DDBJ databases">
        <title>Two chromosome-level genome assemblies of Korean endemic species Abeliophyllum distichum and Forsythia ovata (Oleaceae).</title>
        <authorList>
            <person name="Jang H."/>
        </authorList>
    </citation>
    <scope>NUCLEOTIDE SEQUENCE [LARGE SCALE GENOMIC DNA]</scope>
</reference>
<feature type="compositionally biased region" description="Polar residues" evidence="1">
    <location>
        <begin position="10"/>
        <end position="25"/>
    </location>
</feature>
<evidence type="ECO:0000313" key="2">
    <source>
        <dbReference type="EMBL" id="KAL2488557.1"/>
    </source>
</evidence>
<comment type="caution">
    <text evidence="2">The sequence shown here is derived from an EMBL/GenBank/DDBJ whole genome shotgun (WGS) entry which is preliminary data.</text>
</comment>
<accession>A0ABD1RKZ5</accession>
<gene>
    <name evidence="2" type="ORF">Fot_41849</name>
</gene>
<keyword evidence="3" id="KW-1185">Reference proteome</keyword>
<feature type="region of interest" description="Disordered" evidence="1">
    <location>
        <begin position="1"/>
        <end position="28"/>
    </location>
</feature>
<evidence type="ECO:0000313" key="3">
    <source>
        <dbReference type="Proteomes" id="UP001604277"/>
    </source>
</evidence>
<sequence>MAEHAKYSAISISTTKSHSNGNWSPNLEDRSRRISSKIGVNMVDAVDGSDLRRAFFNFGYLNSRNYKNKEVSKPTDAKQNVHVAVRQRAVMVAGIKDEEWTTPMRGNYSFNQWYEVESKENTNSDANTMIATLL</sequence>